<dbReference type="InParanoid" id="A0A1S0TE31"/>
<evidence type="ECO:0000313" key="2">
    <source>
        <dbReference type="EMBL" id="EFO12400.1"/>
    </source>
</evidence>
<evidence type="ECO:0000256" key="1">
    <source>
        <dbReference type="SAM" id="MobiDB-lite"/>
    </source>
</evidence>
<proteinExistence type="predicted"/>
<dbReference type="KEGG" id="loa:LOAG_16133"/>
<feature type="region of interest" description="Disordered" evidence="1">
    <location>
        <begin position="38"/>
        <end position="59"/>
    </location>
</feature>
<dbReference type="RefSeq" id="XP_003151669.1">
    <property type="nucleotide sequence ID" value="XM_003151621.1"/>
</dbReference>
<organism evidence="2">
    <name type="scientific">Loa loa</name>
    <name type="common">Eye worm</name>
    <name type="synonym">Filaria loa</name>
    <dbReference type="NCBI Taxonomy" id="7209"/>
    <lineage>
        <taxon>Eukaryota</taxon>
        <taxon>Metazoa</taxon>
        <taxon>Ecdysozoa</taxon>
        <taxon>Nematoda</taxon>
        <taxon>Chromadorea</taxon>
        <taxon>Rhabditida</taxon>
        <taxon>Spirurina</taxon>
        <taxon>Spiruromorpha</taxon>
        <taxon>Filarioidea</taxon>
        <taxon>Onchocercidae</taxon>
        <taxon>Loa</taxon>
    </lineage>
</organism>
<dbReference type="AlphaFoldDB" id="A0A1S0TE31"/>
<feature type="compositionally biased region" description="Basic and acidic residues" evidence="1">
    <location>
        <begin position="38"/>
        <end position="49"/>
    </location>
</feature>
<dbReference type="GeneID" id="9953630"/>
<reference evidence="2" key="1">
    <citation type="submission" date="2012-04" db="EMBL/GenBank/DDBJ databases">
        <title>The Genome Sequence of Loa loa.</title>
        <authorList>
            <consortium name="The Broad Institute Genome Sequencing Platform"/>
            <consortium name="Broad Institute Genome Sequencing Center for Infectious Disease"/>
            <person name="Nutman T.B."/>
            <person name="Fink D.L."/>
            <person name="Russ C."/>
            <person name="Young S."/>
            <person name="Zeng Q."/>
            <person name="Gargeya S."/>
            <person name="Alvarado L."/>
            <person name="Berlin A."/>
            <person name="Chapman S.B."/>
            <person name="Chen Z."/>
            <person name="Freedman E."/>
            <person name="Gellesch M."/>
            <person name="Goldberg J."/>
            <person name="Griggs A."/>
            <person name="Gujja S."/>
            <person name="Heilman E.R."/>
            <person name="Heiman D."/>
            <person name="Howarth C."/>
            <person name="Mehta T."/>
            <person name="Neiman D."/>
            <person name="Pearson M."/>
            <person name="Roberts A."/>
            <person name="Saif S."/>
            <person name="Shea T."/>
            <person name="Shenoy N."/>
            <person name="Sisk P."/>
            <person name="Stolte C."/>
            <person name="Sykes S."/>
            <person name="White J."/>
            <person name="Yandava C."/>
            <person name="Haas B."/>
            <person name="Henn M.R."/>
            <person name="Nusbaum C."/>
            <person name="Birren B."/>
        </authorList>
    </citation>
    <scope>NUCLEOTIDE SEQUENCE [LARGE SCALE GENOMIC DNA]</scope>
</reference>
<feature type="non-terminal residue" evidence="2">
    <location>
        <position position="1"/>
    </location>
</feature>
<sequence>ALVNRNSKTENVQKPKDSRMLCISNTNAIKNAKITSERIEAQKNEDHLQILENEQEEKE</sequence>
<dbReference type="EMBL" id="JH716304">
    <property type="protein sequence ID" value="EFO12400.1"/>
    <property type="molecule type" value="Genomic_DNA"/>
</dbReference>
<gene>
    <name evidence="2" type="ORF">LOAG_16133</name>
</gene>
<dbReference type="CTD" id="9953630"/>
<accession>A0A1S0TE31</accession>
<protein>
    <submittedName>
        <fullName evidence="2">Uncharacterized protein</fullName>
    </submittedName>
</protein>
<name>A0A1S0TE31_LOALO</name>